<accession>A0AAE0Y3V1</accession>
<keyword evidence="3" id="KW-1185">Reference proteome</keyword>
<keyword evidence="1" id="KW-0732">Signal</keyword>
<organism evidence="2 3">
    <name type="scientific">Elysia crispata</name>
    <name type="common">lettuce slug</name>
    <dbReference type="NCBI Taxonomy" id="231223"/>
    <lineage>
        <taxon>Eukaryota</taxon>
        <taxon>Metazoa</taxon>
        <taxon>Spiralia</taxon>
        <taxon>Lophotrochozoa</taxon>
        <taxon>Mollusca</taxon>
        <taxon>Gastropoda</taxon>
        <taxon>Heterobranchia</taxon>
        <taxon>Euthyneura</taxon>
        <taxon>Panpulmonata</taxon>
        <taxon>Sacoglossa</taxon>
        <taxon>Placobranchoidea</taxon>
        <taxon>Plakobranchidae</taxon>
        <taxon>Elysia</taxon>
    </lineage>
</organism>
<dbReference type="Proteomes" id="UP001283361">
    <property type="component" value="Unassembled WGS sequence"/>
</dbReference>
<reference evidence="2" key="1">
    <citation type="journal article" date="2023" name="G3 (Bethesda)">
        <title>A reference genome for the long-term kleptoplast-retaining sea slug Elysia crispata morphotype clarki.</title>
        <authorList>
            <person name="Eastman K.E."/>
            <person name="Pendleton A.L."/>
            <person name="Shaikh M.A."/>
            <person name="Suttiyut T."/>
            <person name="Ogas R."/>
            <person name="Tomko P."/>
            <person name="Gavelis G."/>
            <person name="Widhalm J.R."/>
            <person name="Wisecaver J.H."/>
        </authorList>
    </citation>
    <scope>NUCLEOTIDE SEQUENCE</scope>
    <source>
        <strain evidence="2">ECLA1</strain>
    </source>
</reference>
<evidence type="ECO:0000313" key="2">
    <source>
        <dbReference type="EMBL" id="KAK3731703.1"/>
    </source>
</evidence>
<protein>
    <submittedName>
        <fullName evidence="2">Uncharacterized protein</fullName>
    </submittedName>
</protein>
<evidence type="ECO:0000256" key="1">
    <source>
        <dbReference type="SAM" id="SignalP"/>
    </source>
</evidence>
<proteinExistence type="predicted"/>
<dbReference type="EMBL" id="JAWDGP010006989">
    <property type="protein sequence ID" value="KAK3731703.1"/>
    <property type="molecule type" value="Genomic_DNA"/>
</dbReference>
<feature type="chain" id="PRO_5041897859" evidence="1">
    <location>
        <begin position="17"/>
        <end position="80"/>
    </location>
</feature>
<evidence type="ECO:0000313" key="3">
    <source>
        <dbReference type="Proteomes" id="UP001283361"/>
    </source>
</evidence>
<feature type="signal peptide" evidence="1">
    <location>
        <begin position="1"/>
        <end position="16"/>
    </location>
</feature>
<gene>
    <name evidence="2" type="ORF">RRG08_035373</name>
</gene>
<name>A0AAE0Y3V1_9GAST</name>
<dbReference type="AlphaFoldDB" id="A0AAE0Y3V1"/>
<comment type="caution">
    <text evidence="2">The sequence shown here is derived from an EMBL/GenBank/DDBJ whole genome shotgun (WGS) entry which is preliminary data.</text>
</comment>
<sequence length="80" mass="9232">MALTCFLLFLFPKLELFLTSPFTLPFRGYRKVPADIKALKTPFYEQDPCVSLPGRGGVCIKKKSRQQTLSFMMLWTSFYA</sequence>